<dbReference type="SFLD" id="SFLDS00001">
    <property type="entry name" value="Enolase"/>
    <property type="match status" value="1"/>
</dbReference>
<dbReference type="PANTHER" id="PTHR13794:SF58">
    <property type="entry name" value="MITOCHONDRIAL ENOLASE SUPERFAMILY MEMBER 1"/>
    <property type="match status" value="1"/>
</dbReference>
<dbReference type="SFLD" id="SFLDG00179">
    <property type="entry name" value="mandelate_racemase"/>
    <property type="match status" value="1"/>
</dbReference>
<comment type="caution">
    <text evidence="5">The sequence shown here is derived from an EMBL/GenBank/DDBJ whole genome shotgun (WGS) entry which is preliminary data.</text>
</comment>
<comment type="cofactor">
    <cofactor evidence="1">
        <name>Mg(2+)</name>
        <dbReference type="ChEBI" id="CHEBI:18420"/>
    </cofactor>
</comment>
<keyword evidence="2" id="KW-0479">Metal-binding</keyword>
<protein>
    <submittedName>
        <fullName evidence="5">Mandelate racemase/muconate lactonizing enzyme family protein</fullName>
    </submittedName>
</protein>
<dbReference type="Proteomes" id="UP000824193">
    <property type="component" value="Unassembled WGS sequence"/>
</dbReference>
<dbReference type="PANTHER" id="PTHR13794">
    <property type="entry name" value="ENOLASE SUPERFAMILY, MANDELATE RACEMASE"/>
    <property type="match status" value="1"/>
</dbReference>
<reference evidence="5" key="2">
    <citation type="submission" date="2021-04" db="EMBL/GenBank/DDBJ databases">
        <authorList>
            <person name="Gilroy R."/>
        </authorList>
    </citation>
    <scope>NUCLEOTIDE SEQUENCE</scope>
    <source>
        <strain evidence="5">2239</strain>
    </source>
</reference>
<dbReference type="InterPro" id="IPR013341">
    <property type="entry name" value="Mandelate_racemase_N_dom"/>
</dbReference>
<reference evidence="5" key="1">
    <citation type="journal article" date="2021" name="PeerJ">
        <title>Extensive microbial diversity within the chicken gut microbiome revealed by metagenomics and culture.</title>
        <authorList>
            <person name="Gilroy R."/>
            <person name="Ravi A."/>
            <person name="Getino M."/>
            <person name="Pursley I."/>
            <person name="Horton D.L."/>
            <person name="Alikhan N.F."/>
            <person name="Baker D."/>
            <person name="Gharbi K."/>
            <person name="Hall N."/>
            <person name="Watson M."/>
            <person name="Adriaenssens E.M."/>
            <person name="Foster-Nyarko E."/>
            <person name="Jarju S."/>
            <person name="Secka A."/>
            <person name="Antonio M."/>
            <person name="Oren A."/>
            <person name="Chaudhuri R.R."/>
            <person name="La Ragione R."/>
            <person name="Hildebrand F."/>
            <person name="Pallen M.J."/>
        </authorList>
    </citation>
    <scope>NUCLEOTIDE SEQUENCE</scope>
    <source>
        <strain evidence="5">2239</strain>
    </source>
</reference>
<dbReference type="GO" id="GO:0000287">
    <property type="term" value="F:magnesium ion binding"/>
    <property type="evidence" value="ECO:0007669"/>
    <property type="project" value="TreeGrafter"/>
</dbReference>
<evidence type="ECO:0000256" key="1">
    <source>
        <dbReference type="ARBA" id="ARBA00001946"/>
    </source>
</evidence>
<evidence type="ECO:0000256" key="2">
    <source>
        <dbReference type="ARBA" id="ARBA00022723"/>
    </source>
</evidence>
<dbReference type="Pfam" id="PF13378">
    <property type="entry name" value="MR_MLE_C"/>
    <property type="match status" value="1"/>
</dbReference>
<dbReference type="SMART" id="SM00922">
    <property type="entry name" value="MR_MLE"/>
    <property type="match status" value="1"/>
</dbReference>
<dbReference type="Gene3D" id="3.20.20.120">
    <property type="entry name" value="Enolase-like C-terminal domain"/>
    <property type="match status" value="1"/>
</dbReference>
<gene>
    <name evidence="5" type="ORF">H9865_07895</name>
</gene>
<name>A0A9D1V4N5_9FIRM</name>
<dbReference type="InterPro" id="IPR046945">
    <property type="entry name" value="RHMD-like"/>
</dbReference>
<evidence type="ECO:0000313" key="6">
    <source>
        <dbReference type="Proteomes" id="UP000824193"/>
    </source>
</evidence>
<evidence type="ECO:0000313" key="5">
    <source>
        <dbReference type="EMBL" id="HIX06005.1"/>
    </source>
</evidence>
<dbReference type="InterPro" id="IPR029065">
    <property type="entry name" value="Enolase_C-like"/>
</dbReference>
<dbReference type="InterPro" id="IPR013342">
    <property type="entry name" value="Mandelate_racemase_C"/>
</dbReference>
<dbReference type="EMBL" id="DXFW01000022">
    <property type="protein sequence ID" value="HIX06005.1"/>
    <property type="molecule type" value="Genomic_DNA"/>
</dbReference>
<evidence type="ECO:0000259" key="4">
    <source>
        <dbReference type="SMART" id="SM00922"/>
    </source>
</evidence>
<evidence type="ECO:0000256" key="3">
    <source>
        <dbReference type="ARBA" id="ARBA00022842"/>
    </source>
</evidence>
<proteinExistence type="predicted"/>
<dbReference type="CDD" id="cd03316">
    <property type="entry name" value="MR_like"/>
    <property type="match status" value="1"/>
</dbReference>
<keyword evidence="3" id="KW-0460">Magnesium</keyword>
<sequence>MKITKVELKCYSMPMDPPFQGAWDKKPRTEQKAVIVYIHCDNGMVGMGSGDYMVGFRGLEQHFVGKDPFDIVNMHETLDNIDMYYGRCWPFDIALWDLIGKICQQPVYKLLGGKSNRIKAYASSGEVVSVEERLRRVRHYRERGFVGTKLRFHNENVRDDFKVLEAVRKEVGDDFAIMVDINRAWSMLYDHCDYWDLKKAIQVAKEMENYGVYWIEEPLRHCDFDDMRRLREATSIRLAAGEFQRRWHEYRDMCNKGCLDVYQPDAAYCGGITGLRRISDMVQANGAMFSPHAWGNPISTMANLHVACGIGNCKFFEFAYDPPSFTVDNRDFFVKKECRIDIDKDGYLNLSDKPGLGLELIDDIEKYEVPSLGW</sequence>
<dbReference type="SUPFAM" id="SSF51604">
    <property type="entry name" value="Enolase C-terminal domain-like"/>
    <property type="match status" value="1"/>
</dbReference>
<accession>A0A9D1V4N5</accession>
<dbReference type="InterPro" id="IPR029017">
    <property type="entry name" value="Enolase-like_N"/>
</dbReference>
<feature type="domain" description="Mandelate racemase/muconate lactonizing enzyme C-terminal" evidence="4">
    <location>
        <begin position="130"/>
        <end position="237"/>
    </location>
</feature>
<dbReference type="GO" id="GO:0016836">
    <property type="term" value="F:hydro-lyase activity"/>
    <property type="evidence" value="ECO:0007669"/>
    <property type="project" value="TreeGrafter"/>
</dbReference>
<dbReference type="InterPro" id="IPR036849">
    <property type="entry name" value="Enolase-like_C_sf"/>
</dbReference>
<dbReference type="GO" id="GO:0016052">
    <property type="term" value="P:carbohydrate catabolic process"/>
    <property type="evidence" value="ECO:0007669"/>
    <property type="project" value="TreeGrafter"/>
</dbReference>
<organism evidence="5 6">
    <name type="scientific">Candidatus Allofournierella pullicola</name>
    <dbReference type="NCBI Taxonomy" id="2838596"/>
    <lineage>
        <taxon>Bacteria</taxon>
        <taxon>Bacillati</taxon>
        <taxon>Bacillota</taxon>
        <taxon>Clostridia</taxon>
        <taxon>Eubacteriales</taxon>
        <taxon>Oscillospiraceae</taxon>
        <taxon>Allofournierella</taxon>
    </lineage>
</organism>
<dbReference type="Gene3D" id="3.30.390.10">
    <property type="entry name" value="Enolase-like, N-terminal domain"/>
    <property type="match status" value="1"/>
</dbReference>
<dbReference type="SUPFAM" id="SSF54826">
    <property type="entry name" value="Enolase N-terminal domain-like"/>
    <property type="match status" value="1"/>
</dbReference>
<dbReference type="Pfam" id="PF02746">
    <property type="entry name" value="MR_MLE_N"/>
    <property type="match status" value="1"/>
</dbReference>
<dbReference type="AlphaFoldDB" id="A0A9D1V4N5"/>